<dbReference type="KEGG" id="ocg:OCA5_c24290"/>
<dbReference type="EMBL" id="CP002826">
    <property type="protein sequence ID" value="AEI07125.1"/>
    <property type="molecule type" value="Genomic_DNA"/>
</dbReference>
<evidence type="ECO:0000313" key="1">
    <source>
        <dbReference type="EMBL" id="AEI07125.1"/>
    </source>
</evidence>
<dbReference type="STRING" id="504832.OCA5_c24290"/>
<evidence type="ECO:0000313" key="2">
    <source>
        <dbReference type="Proteomes" id="UP000007730"/>
    </source>
</evidence>
<sequence>MPRPRFDLADRLEHQAGNVENDGHLNAARYMREAASAIRLAAQSPEPVTVKPLVWVDHRPDSFPEPAWSAQTPFGFYNIEEVSASDCPAYVVRLHAHRFVADKDSLDAAKAAAQADYEQRIRSALVNVPMSASDGALREALEQIRTVCIDNAGDTVRHDLALKFIGKIASRVLAASEATKSDGGMKIPFGAMNDDPSAPGFKPVPSDLDARLERLQDEATDLGYVLTPEPEHPDSPHSSDTRPADVTVDELAQLIIKTVETSAEGCSNGVWVNAHPAARALLDTYKIGAK</sequence>
<dbReference type="HOGENOM" id="CLU_959209_0_0_5"/>
<keyword evidence="2" id="KW-1185">Reference proteome</keyword>
<protein>
    <submittedName>
        <fullName evidence="1">Uncharacterized protein</fullName>
    </submittedName>
</protein>
<reference evidence="1 2" key="1">
    <citation type="journal article" date="2011" name="J. Bacteriol.">
        <title>Complete genome sequences of the chemolithoautotrophic Oligotropha carboxidovorans strains OM4 and OM5.</title>
        <authorList>
            <person name="Volland S."/>
            <person name="Rachinger M."/>
            <person name="Strittmatter A."/>
            <person name="Daniel R."/>
            <person name="Gottschalk G."/>
            <person name="Meyer O."/>
        </authorList>
    </citation>
    <scope>NUCLEOTIDE SEQUENCE [LARGE SCALE GENOMIC DNA]</scope>
    <source>
        <strain evidence="2">ATCC 49405 / DSM 1227 / KCTC 32145 / OM5</strain>
    </source>
</reference>
<dbReference type="Proteomes" id="UP000007730">
    <property type="component" value="Chromosome"/>
</dbReference>
<proteinExistence type="predicted"/>
<dbReference type="AlphaFoldDB" id="F8C0P9"/>
<name>F8C0P9_AFIC5</name>
<accession>F8C0P9</accession>
<organism evidence="1 2">
    <name type="scientific">Afipia carboxidovorans (strain ATCC 49405 / DSM 1227 / KCTC 32145 / OM5)</name>
    <name type="common">Oligotropha carboxidovorans</name>
    <dbReference type="NCBI Taxonomy" id="504832"/>
    <lineage>
        <taxon>Bacteria</taxon>
        <taxon>Pseudomonadati</taxon>
        <taxon>Pseudomonadota</taxon>
        <taxon>Alphaproteobacteria</taxon>
        <taxon>Hyphomicrobiales</taxon>
        <taxon>Nitrobacteraceae</taxon>
        <taxon>Afipia</taxon>
    </lineage>
</organism>
<gene>
    <name evidence="1" type="ordered locus">OCA5_c24290</name>
</gene>